<dbReference type="InterPro" id="IPR004316">
    <property type="entry name" value="SWEET_rpt"/>
</dbReference>
<keyword evidence="7" id="KW-0677">Repeat</keyword>
<comment type="subcellular location">
    <subcellularLocation>
        <location evidence="1">Cell membrane</location>
        <topology evidence="1">Multi-pass membrane protein</topology>
    </subcellularLocation>
</comment>
<feature type="transmembrane region" description="Helical" evidence="10">
    <location>
        <begin position="63"/>
        <end position="80"/>
    </location>
</feature>
<feature type="transmembrane region" description="Helical" evidence="10">
    <location>
        <begin position="37"/>
        <end position="57"/>
    </location>
</feature>
<proteinExistence type="inferred from homology"/>
<keyword evidence="4" id="KW-1003">Cell membrane</keyword>
<evidence type="ECO:0000256" key="8">
    <source>
        <dbReference type="ARBA" id="ARBA00022989"/>
    </source>
</evidence>
<evidence type="ECO:0000256" key="9">
    <source>
        <dbReference type="ARBA" id="ARBA00023136"/>
    </source>
</evidence>
<keyword evidence="12" id="KW-1185">Reference proteome</keyword>
<dbReference type="Gene3D" id="1.20.1280.290">
    <property type="match status" value="2"/>
</dbReference>
<evidence type="ECO:0000256" key="2">
    <source>
        <dbReference type="ARBA" id="ARBA00007809"/>
    </source>
</evidence>
<dbReference type="GO" id="GO:0051119">
    <property type="term" value="F:sugar transmembrane transporter activity"/>
    <property type="evidence" value="ECO:0007669"/>
    <property type="project" value="InterPro"/>
</dbReference>
<evidence type="ECO:0000256" key="6">
    <source>
        <dbReference type="ARBA" id="ARBA00022692"/>
    </source>
</evidence>
<dbReference type="PANTHER" id="PTHR10791:SF30">
    <property type="entry name" value="SUGAR TRANSPORTER SWEET1"/>
    <property type="match status" value="1"/>
</dbReference>
<keyword evidence="8 10" id="KW-1133">Transmembrane helix</keyword>
<evidence type="ECO:0000256" key="7">
    <source>
        <dbReference type="ARBA" id="ARBA00022737"/>
    </source>
</evidence>
<keyword evidence="3" id="KW-0813">Transport</keyword>
<comment type="caution">
    <text evidence="11">The sequence shown here is derived from an EMBL/GenBank/DDBJ whole genome shotgun (WGS) entry which is preliminary data.</text>
</comment>
<evidence type="ECO:0008006" key="13">
    <source>
        <dbReference type="Google" id="ProtNLM"/>
    </source>
</evidence>
<keyword evidence="6 10" id="KW-0812">Transmembrane</keyword>
<dbReference type="AlphaFoldDB" id="A0AAU9JGA7"/>
<evidence type="ECO:0000256" key="1">
    <source>
        <dbReference type="ARBA" id="ARBA00004651"/>
    </source>
</evidence>
<evidence type="ECO:0000256" key="5">
    <source>
        <dbReference type="ARBA" id="ARBA00022597"/>
    </source>
</evidence>
<evidence type="ECO:0000313" key="11">
    <source>
        <dbReference type="EMBL" id="CAG9320714.1"/>
    </source>
</evidence>
<evidence type="ECO:0000256" key="3">
    <source>
        <dbReference type="ARBA" id="ARBA00022448"/>
    </source>
</evidence>
<name>A0AAU9JGA7_9CILI</name>
<keyword evidence="5" id="KW-0762">Sugar transport</keyword>
<reference evidence="11" key="1">
    <citation type="submission" date="2021-09" db="EMBL/GenBank/DDBJ databases">
        <authorList>
            <consortium name="AG Swart"/>
            <person name="Singh M."/>
            <person name="Singh A."/>
            <person name="Seah K."/>
            <person name="Emmerich C."/>
        </authorList>
    </citation>
    <scope>NUCLEOTIDE SEQUENCE</scope>
    <source>
        <strain evidence="11">ATCC30299</strain>
    </source>
</reference>
<feature type="transmembrane region" description="Helical" evidence="10">
    <location>
        <begin position="173"/>
        <end position="194"/>
    </location>
</feature>
<protein>
    <recommendedName>
        <fullName evidence="13">Sugar transporter SWEET</fullName>
    </recommendedName>
</protein>
<gene>
    <name evidence="11" type="ORF">BSTOLATCC_MIC27297</name>
</gene>
<feature type="transmembrane region" description="Helical" evidence="10">
    <location>
        <begin position="145"/>
        <end position="167"/>
    </location>
</feature>
<evidence type="ECO:0000313" key="12">
    <source>
        <dbReference type="Proteomes" id="UP001162131"/>
    </source>
</evidence>
<sequence>MEAFLGTIGTILGFGCTLMPIYTFYEAEKTKNLEKFSHLGMMVCNVNTIVWVVYAYLGNEMTILINTIVCGGLNFVYLLWYHKIKGDILEFVSKFLVTALIFVGSFIGLCSFNVIGQVATMVSLIGCFPPLEQIGLALKEKSHRYFDIVCIIPGFLCVNIWLWYGILTSNFHIIIPNIITFVIATMQILLYMWAKGYFESYILDELSKDYWKLSSIKKVNTL</sequence>
<evidence type="ECO:0000256" key="4">
    <source>
        <dbReference type="ARBA" id="ARBA00022475"/>
    </source>
</evidence>
<organism evidence="11 12">
    <name type="scientific">Blepharisma stoltei</name>
    <dbReference type="NCBI Taxonomy" id="1481888"/>
    <lineage>
        <taxon>Eukaryota</taxon>
        <taxon>Sar</taxon>
        <taxon>Alveolata</taxon>
        <taxon>Ciliophora</taxon>
        <taxon>Postciliodesmatophora</taxon>
        <taxon>Heterotrichea</taxon>
        <taxon>Heterotrichida</taxon>
        <taxon>Blepharismidae</taxon>
        <taxon>Blepharisma</taxon>
    </lineage>
</organism>
<keyword evidence="9 10" id="KW-0472">Membrane</keyword>
<dbReference type="InterPro" id="IPR047664">
    <property type="entry name" value="SWEET"/>
</dbReference>
<comment type="similarity">
    <text evidence="2">Belongs to the SWEET sugar transporter family.</text>
</comment>
<feature type="transmembrane region" description="Helical" evidence="10">
    <location>
        <begin position="6"/>
        <end position="25"/>
    </location>
</feature>
<dbReference type="Pfam" id="PF03083">
    <property type="entry name" value="MtN3_slv"/>
    <property type="match status" value="2"/>
</dbReference>
<feature type="transmembrane region" description="Helical" evidence="10">
    <location>
        <begin position="92"/>
        <end position="115"/>
    </location>
</feature>
<accession>A0AAU9JGA7</accession>
<dbReference type="GO" id="GO:0005886">
    <property type="term" value="C:plasma membrane"/>
    <property type="evidence" value="ECO:0007669"/>
    <property type="project" value="UniProtKB-SubCell"/>
</dbReference>
<dbReference type="PANTHER" id="PTHR10791">
    <property type="entry name" value="RAG1-ACTIVATING PROTEIN 1"/>
    <property type="match status" value="1"/>
</dbReference>
<evidence type="ECO:0000256" key="10">
    <source>
        <dbReference type="SAM" id="Phobius"/>
    </source>
</evidence>
<dbReference type="EMBL" id="CAJZBQ010000027">
    <property type="protein sequence ID" value="CAG9320714.1"/>
    <property type="molecule type" value="Genomic_DNA"/>
</dbReference>
<dbReference type="Proteomes" id="UP001162131">
    <property type="component" value="Unassembled WGS sequence"/>
</dbReference>